<feature type="region of interest" description="Disordered" evidence="2">
    <location>
        <begin position="389"/>
        <end position="408"/>
    </location>
</feature>
<dbReference type="PhylomeDB" id="E9ALX2"/>
<protein>
    <submittedName>
        <fullName evidence="3">Uncharacterized protein</fullName>
    </submittedName>
</protein>
<proteinExistence type="predicted"/>
<evidence type="ECO:0000256" key="2">
    <source>
        <dbReference type="SAM" id="MobiDB-lite"/>
    </source>
</evidence>
<keyword evidence="4" id="KW-1185">Reference proteome</keyword>
<keyword evidence="1" id="KW-0175">Coiled coil</keyword>
<dbReference type="RefSeq" id="XP_003872456.1">
    <property type="nucleotide sequence ID" value="XM_003872407.1"/>
</dbReference>
<accession>E9ALX2</accession>
<feature type="coiled-coil region" evidence="1">
    <location>
        <begin position="44"/>
        <end position="102"/>
    </location>
</feature>
<dbReference type="OMA" id="RFLEQDM"/>
<feature type="coiled-coil region" evidence="1">
    <location>
        <begin position="251"/>
        <end position="320"/>
    </location>
</feature>
<dbReference type="VEuPathDB" id="TriTrypDB:LmxM.08_29.1000"/>
<dbReference type="GeneID" id="13447428"/>
<organism evidence="3 4">
    <name type="scientific">Leishmania mexicana (strain MHOM/GT/2001/U1103)</name>
    <dbReference type="NCBI Taxonomy" id="929439"/>
    <lineage>
        <taxon>Eukaryota</taxon>
        <taxon>Discoba</taxon>
        <taxon>Euglenozoa</taxon>
        <taxon>Kinetoplastea</taxon>
        <taxon>Metakinetoplastina</taxon>
        <taxon>Trypanosomatida</taxon>
        <taxon>Trypanosomatidae</taxon>
        <taxon>Leishmaniinae</taxon>
        <taxon>Leishmania</taxon>
    </lineage>
</organism>
<feature type="region of interest" description="Disordered" evidence="2">
    <location>
        <begin position="415"/>
        <end position="439"/>
    </location>
</feature>
<gene>
    <name evidence="3" type="ORF">LMXM_08_29_1000</name>
</gene>
<evidence type="ECO:0000256" key="1">
    <source>
        <dbReference type="SAM" id="Coils"/>
    </source>
</evidence>
<dbReference type="AlphaFoldDB" id="E9ALX2"/>
<dbReference type="KEGG" id="lmi:LMXM_08_29_1000"/>
<dbReference type="Gene3D" id="1.20.5.340">
    <property type="match status" value="1"/>
</dbReference>
<evidence type="ECO:0000313" key="3">
    <source>
        <dbReference type="EMBL" id="CBZ23927.1"/>
    </source>
</evidence>
<sequence length="628" mass="67786">MPSIDIDVTNVPDIIEAQLTLSYSRLTDVIRVLVEQGNGHEDDIDEIRDRLGKLTQENNALRAEIQALKQAKGPGEEVTTALEDLKSTVAQLSEKVAANTEHIAASDAAHKAYAADAEKRSSEQQEAMKATFNRHAEVVGQRVSAAERSLQVLQAFVDLWGAGPEQVLEMGRRTDKQEMEHSLVDRTRYVLSLPSFAKIQEEMEVLRALLQRQAADSLAAKTSEAARTSRTASYVAAMAAPAEATDHSGEIETLSGAMRFLEQDMGALQQQRLPPLESAVRELQGRANPEKRISGTEKDLNRLNGQLAQLEDRLNTLLGQTVATKEGGVDESHPGLVDLARRVSLLEEAVEGCPRGKHATSMSYGSAAGGEAVIADGAAAAAPVRSLSRNRGSIPSAGRLPSSRVGGSGVLPAVGKEAPSSSSPVAEGELAWPPPHRSTSVTCSFTSNELGQPTVEVLRRQEASQPDVAADRRRISVAVEPDDGLRLRVVQLEENAAILEMNKADRKELRELEEALRSALESSHQLHQQHQQHQEHQQHLPPVQQGLPSNSAYNAPPLVPQRPVSASGRYAVSDYALNQQRGDGFSRPTSATAGLGRPMFVGSSSSVYLRDGAQLTNVTVSPTHLYRP</sequence>
<dbReference type="OrthoDB" id="273035at2759"/>
<name>E9ALX2_LEIMU</name>
<feature type="compositionally biased region" description="Low complexity" evidence="2">
    <location>
        <begin position="517"/>
        <end position="531"/>
    </location>
</feature>
<evidence type="ECO:0000313" key="4">
    <source>
        <dbReference type="Proteomes" id="UP000007259"/>
    </source>
</evidence>
<reference evidence="3 4" key="1">
    <citation type="journal article" date="2011" name="Genome Res.">
        <title>Chromosome and gene copy number variation allow major structural change between species and strains of Leishmania.</title>
        <authorList>
            <person name="Rogers M.B."/>
            <person name="Hilley J.D."/>
            <person name="Dickens N.J."/>
            <person name="Wilkes J."/>
            <person name="Bates P.A."/>
            <person name="Depledge D.P."/>
            <person name="Harris D."/>
            <person name="Her Y."/>
            <person name="Herzyk P."/>
            <person name="Imamura H."/>
            <person name="Otto T.D."/>
            <person name="Sanders M."/>
            <person name="Seeger K."/>
            <person name="Dujardin J.C."/>
            <person name="Berriman M."/>
            <person name="Smith D.F."/>
            <person name="Hertz-Fowler C."/>
            <person name="Mottram J.C."/>
        </authorList>
    </citation>
    <scope>NUCLEOTIDE SEQUENCE [LARGE SCALE GENOMIC DNA]</scope>
    <source>
        <strain evidence="3 4">MHOM/GT/2001/U1103</strain>
    </source>
</reference>
<dbReference type="EMBL" id="FR799561">
    <property type="protein sequence ID" value="CBZ23927.1"/>
    <property type="molecule type" value="Genomic_DNA"/>
</dbReference>
<dbReference type="Proteomes" id="UP000007259">
    <property type="component" value="Chromosome 8"/>
</dbReference>
<feature type="region of interest" description="Disordered" evidence="2">
    <location>
        <begin position="516"/>
        <end position="564"/>
    </location>
</feature>